<dbReference type="Gene3D" id="2.80.10.50">
    <property type="match status" value="1"/>
</dbReference>
<dbReference type="InterPro" id="IPR035992">
    <property type="entry name" value="Ricin_B-like_lectins"/>
</dbReference>
<evidence type="ECO:0000313" key="4">
    <source>
        <dbReference type="Proteomes" id="UP001161691"/>
    </source>
</evidence>
<feature type="chain" id="PRO_5047138064" evidence="1">
    <location>
        <begin position="29"/>
        <end position="621"/>
    </location>
</feature>
<dbReference type="PANTHER" id="PTHR12631:SF10">
    <property type="entry name" value="BETA-XYLOSIDASE-LIKE PROTEIN-RELATED"/>
    <property type="match status" value="1"/>
</dbReference>
<evidence type="ECO:0000256" key="1">
    <source>
        <dbReference type="SAM" id="SignalP"/>
    </source>
</evidence>
<dbReference type="PROSITE" id="PS51175">
    <property type="entry name" value="CBM6"/>
    <property type="match status" value="1"/>
</dbReference>
<feature type="signal peptide" evidence="1">
    <location>
        <begin position="1"/>
        <end position="28"/>
    </location>
</feature>
<keyword evidence="4" id="KW-1185">Reference proteome</keyword>
<proteinExistence type="predicted"/>
<dbReference type="Gene3D" id="3.20.20.80">
    <property type="entry name" value="Glycosidases"/>
    <property type="match status" value="1"/>
</dbReference>
<evidence type="ECO:0000259" key="2">
    <source>
        <dbReference type="PROSITE" id="PS51175"/>
    </source>
</evidence>
<dbReference type="PANTHER" id="PTHR12631">
    <property type="entry name" value="ALPHA-L-IDURONIDASE"/>
    <property type="match status" value="1"/>
</dbReference>
<dbReference type="EMBL" id="JAGRPV010000001">
    <property type="protein sequence ID" value="MDI4647438.1"/>
    <property type="molecule type" value="Genomic_DNA"/>
</dbReference>
<dbReference type="InterPro" id="IPR008979">
    <property type="entry name" value="Galactose-bd-like_sf"/>
</dbReference>
<reference evidence="3" key="1">
    <citation type="submission" date="2023-04" db="EMBL/GenBank/DDBJ databases">
        <title>Comparative genomic analysis of Cohnella hashimotonis sp. nov., isolated from the International Space Station.</title>
        <authorList>
            <person name="Venkateswaran K."/>
            <person name="Simpson A."/>
        </authorList>
    </citation>
    <scope>NUCLEOTIDE SEQUENCE</scope>
    <source>
        <strain evidence="3">F6_2S_P_1</strain>
    </source>
</reference>
<comment type="caution">
    <text evidence="3">The sequence shown here is derived from an EMBL/GenBank/DDBJ whole genome shotgun (WGS) entry which is preliminary data.</text>
</comment>
<feature type="domain" description="CBM6" evidence="2">
    <location>
        <begin position="356"/>
        <end position="483"/>
    </location>
</feature>
<protein>
    <submittedName>
        <fullName evidence="3">Carbohydrate-binding protein</fullName>
    </submittedName>
</protein>
<dbReference type="InterPro" id="IPR017853">
    <property type="entry name" value="GH"/>
</dbReference>
<gene>
    <name evidence="3" type="ORF">KB449_20880</name>
</gene>
<organism evidence="3 4">
    <name type="scientific">Cohnella hashimotonis</name>
    <dbReference type="NCBI Taxonomy" id="2826895"/>
    <lineage>
        <taxon>Bacteria</taxon>
        <taxon>Bacillati</taxon>
        <taxon>Bacillota</taxon>
        <taxon>Bacilli</taxon>
        <taxon>Bacillales</taxon>
        <taxon>Paenibacillaceae</taxon>
        <taxon>Cohnella</taxon>
    </lineage>
</organism>
<dbReference type="InterPro" id="IPR051923">
    <property type="entry name" value="Glycosyl_Hydrolase_39"/>
</dbReference>
<dbReference type="RefSeq" id="WP_282910202.1">
    <property type="nucleotide sequence ID" value="NZ_JAGRPV010000001.1"/>
</dbReference>
<accession>A0ABT6TMD8</accession>
<dbReference type="SUPFAM" id="SSF51445">
    <property type="entry name" value="(Trans)glycosidases"/>
    <property type="match status" value="1"/>
</dbReference>
<dbReference type="SUPFAM" id="SSF49785">
    <property type="entry name" value="Galactose-binding domain-like"/>
    <property type="match status" value="1"/>
</dbReference>
<evidence type="ECO:0000313" key="3">
    <source>
        <dbReference type="EMBL" id="MDI4647438.1"/>
    </source>
</evidence>
<dbReference type="InterPro" id="IPR005084">
    <property type="entry name" value="CBM6"/>
</dbReference>
<dbReference type="CDD" id="cd23432">
    <property type="entry name" value="beta-trefoil_Ricin_EndoBetaGal-like"/>
    <property type="match status" value="1"/>
</dbReference>
<sequence length="621" mass="66715">MLKRFGLISMALILFLGLLGLKPDSAKAAPTNTNFGFATGYVILNKTNAELDSYLNQIAASGAAYIRFDFSWALIQAGGSSSYDFTDTDRVVDAAIAKGIKILALPTGVTAWSGDPVPSNASSYQNFMYNLGLHYIPKGVTDWELWNEPNIQGISPAAYTQKILIPGATGIRQAATQLGKTVRVISGGLAPAATDGTNYSPLDYVTGIYANGGKNYFDALGHHPYTWPADPTIPTLYNTLLNSQQLYDVMAANGDGAKKMWATEFGYPTNSISERGVTEAQQAQYMVDAYNIWKGFSYSGGPWMMYSFKDNGTDVMNPEDFFGLIRFNGTAKPAYAAVVNMMANNPPGSGGTQGTYVYEAENGTYGNGAQVINETNASNGQDVGYLDNVGAYSQINNVNGGPGGTAALVIRFSNGNGASRTLSLYVNGVKQQQLSFANTGAWTTFANTASINIPLNAGTNNTIKIQRDSTDTPEADIDKYTVTTSAAAPTYYKIQNRWKPNEYLYDGGTRVNYGSGTTDAYLWSFESVGANKRIKNKATGEYINIKNGATHVESTAIASTDMTSQWTTGSASASSSAQYIKSASNNNYINVEDQLGYATSDIAGAPSDTAWYSAQWFFIQQ</sequence>
<keyword evidence="1" id="KW-0732">Signal</keyword>
<dbReference type="Gene3D" id="2.60.120.260">
    <property type="entry name" value="Galactose-binding domain-like"/>
    <property type="match status" value="1"/>
</dbReference>
<dbReference type="SUPFAM" id="SSF50370">
    <property type="entry name" value="Ricin B-like lectins"/>
    <property type="match status" value="1"/>
</dbReference>
<dbReference type="Proteomes" id="UP001161691">
    <property type="component" value="Unassembled WGS sequence"/>
</dbReference>
<dbReference type="Pfam" id="PF03422">
    <property type="entry name" value="CBM_6"/>
    <property type="match status" value="1"/>
</dbReference>
<name>A0ABT6TMD8_9BACL</name>